<gene>
    <name evidence="2" type="ORF">ALMOND_2B030528</name>
</gene>
<sequence>MEKELEACRRLTKMIAVALKVKKDGAFTGVSDGDGRREIGDGVFGEGESATGCSNGVGEGCGGDDEDTMEN</sequence>
<dbReference type="EMBL" id="CABIKO010000715">
    <property type="protein sequence ID" value="VVA38950.1"/>
    <property type="molecule type" value="Genomic_DNA"/>
</dbReference>
<dbReference type="Proteomes" id="UP000327085">
    <property type="component" value="Chromosome 7"/>
</dbReference>
<accession>A0A5E4GH26</accession>
<dbReference type="Gramene" id="VVA38950">
    <property type="protein sequence ID" value="VVA38950"/>
    <property type="gene ID" value="Prudul26B030528"/>
</dbReference>
<feature type="region of interest" description="Disordered" evidence="1">
    <location>
        <begin position="30"/>
        <end position="71"/>
    </location>
</feature>
<evidence type="ECO:0000313" key="3">
    <source>
        <dbReference type="Proteomes" id="UP000327085"/>
    </source>
</evidence>
<evidence type="ECO:0000256" key="1">
    <source>
        <dbReference type="SAM" id="MobiDB-lite"/>
    </source>
</evidence>
<proteinExistence type="predicted"/>
<organism evidence="2 3">
    <name type="scientific">Prunus dulcis</name>
    <name type="common">Almond</name>
    <name type="synonym">Amygdalus dulcis</name>
    <dbReference type="NCBI Taxonomy" id="3755"/>
    <lineage>
        <taxon>Eukaryota</taxon>
        <taxon>Viridiplantae</taxon>
        <taxon>Streptophyta</taxon>
        <taxon>Embryophyta</taxon>
        <taxon>Tracheophyta</taxon>
        <taxon>Spermatophyta</taxon>
        <taxon>Magnoliopsida</taxon>
        <taxon>eudicotyledons</taxon>
        <taxon>Gunneridae</taxon>
        <taxon>Pentapetalae</taxon>
        <taxon>rosids</taxon>
        <taxon>fabids</taxon>
        <taxon>Rosales</taxon>
        <taxon>Rosaceae</taxon>
        <taxon>Amygdaloideae</taxon>
        <taxon>Amygdaleae</taxon>
        <taxon>Prunus</taxon>
    </lineage>
</organism>
<protein>
    <submittedName>
        <fullName evidence="2">Uncharacterized protein</fullName>
    </submittedName>
</protein>
<dbReference type="AlphaFoldDB" id="A0A5E4GH26"/>
<evidence type="ECO:0000313" key="2">
    <source>
        <dbReference type="EMBL" id="VVA38950.1"/>
    </source>
</evidence>
<reference evidence="3" key="1">
    <citation type="journal article" date="2020" name="Plant J.">
        <title>Transposons played a major role in the diversification between the closely related almond and peach genomes: results from the almond genome sequence.</title>
        <authorList>
            <person name="Alioto T."/>
            <person name="Alexiou K.G."/>
            <person name="Bardil A."/>
            <person name="Barteri F."/>
            <person name="Castanera R."/>
            <person name="Cruz F."/>
            <person name="Dhingra A."/>
            <person name="Duval H."/>
            <person name="Fernandez I Marti A."/>
            <person name="Frias L."/>
            <person name="Galan B."/>
            <person name="Garcia J.L."/>
            <person name="Howad W."/>
            <person name="Gomez-Garrido J."/>
            <person name="Gut M."/>
            <person name="Julca I."/>
            <person name="Morata J."/>
            <person name="Puigdomenech P."/>
            <person name="Ribeca P."/>
            <person name="Rubio Cabetas M.J."/>
            <person name="Vlasova A."/>
            <person name="Wirthensohn M."/>
            <person name="Garcia-Mas J."/>
            <person name="Gabaldon T."/>
            <person name="Casacuberta J.M."/>
            <person name="Arus P."/>
        </authorList>
    </citation>
    <scope>NUCLEOTIDE SEQUENCE [LARGE SCALE GENOMIC DNA]</scope>
    <source>
        <strain evidence="3">cv. Texas</strain>
    </source>
</reference>
<name>A0A5E4GH26_PRUDU</name>
<dbReference type="InParanoid" id="A0A5E4GH26"/>
<feature type="compositionally biased region" description="Acidic residues" evidence="1">
    <location>
        <begin position="62"/>
        <end position="71"/>
    </location>
</feature>